<dbReference type="GO" id="GO:0005635">
    <property type="term" value="C:nuclear envelope"/>
    <property type="evidence" value="ECO:0007669"/>
    <property type="project" value="UniProtKB-SubCell"/>
</dbReference>
<feature type="compositionally biased region" description="Acidic residues" evidence="12">
    <location>
        <begin position="260"/>
        <end position="286"/>
    </location>
</feature>
<protein>
    <recommendedName>
        <fullName evidence="11">ATP-binding cassette sub-family F member 1</fullName>
    </recommendedName>
</protein>
<dbReference type="PROSITE" id="PS00211">
    <property type="entry name" value="ABC_TRANSPORTER_1"/>
    <property type="match status" value="2"/>
</dbReference>
<evidence type="ECO:0000256" key="5">
    <source>
        <dbReference type="ARBA" id="ARBA00022553"/>
    </source>
</evidence>
<comment type="subcellular location">
    <subcellularLocation>
        <location evidence="2">Cytoplasm</location>
    </subcellularLocation>
    <subcellularLocation>
        <location evidence="1">Nucleus envelope</location>
    </subcellularLocation>
    <subcellularLocation>
        <location evidence="3">Nucleus</location>
        <location evidence="3">Nucleoplasm</location>
    </subcellularLocation>
</comment>
<proteinExistence type="predicted"/>
<feature type="compositionally biased region" description="Basic residues" evidence="12">
    <location>
        <begin position="61"/>
        <end position="73"/>
    </location>
</feature>
<evidence type="ECO:0000259" key="13">
    <source>
        <dbReference type="PROSITE" id="PS50893"/>
    </source>
</evidence>
<dbReference type="EMBL" id="JAFJMO010000009">
    <property type="protein sequence ID" value="KAJ8267392.1"/>
    <property type="molecule type" value="Genomic_DNA"/>
</dbReference>
<dbReference type="OrthoDB" id="2110130at2759"/>
<name>A0A9Q1DCT4_CONCO</name>
<evidence type="ECO:0000256" key="10">
    <source>
        <dbReference type="ARBA" id="ARBA00023242"/>
    </source>
</evidence>
<evidence type="ECO:0000256" key="9">
    <source>
        <dbReference type="ARBA" id="ARBA00023159"/>
    </source>
</evidence>
<evidence type="ECO:0000313" key="15">
    <source>
        <dbReference type="Proteomes" id="UP001152803"/>
    </source>
</evidence>
<keyword evidence="15" id="KW-1185">Reference proteome</keyword>
<evidence type="ECO:0000256" key="4">
    <source>
        <dbReference type="ARBA" id="ARBA00022490"/>
    </source>
</evidence>
<feature type="compositionally biased region" description="Acidic residues" evidence="12">
    <location>
        <begin position="131"/>
        <end position="149"/>
    </location>
</feature>
<evidence type="ECO:0000256" key="6">
    <source>
        <dbReference type="ARBA" id="ARBA00022737"/>
    </source>
</evidence>
<feature type="compositionally biased region" description="Basic and acidic residues" evidence="12">
    <location>
        <begin position="605"/>
        <end position="626"/>
    </location>
</feature>
<dbReference type="InterPro" id="IPR050611">
    <property type="entry name" value="ABCF"/>
</dbReference>
<feature type="compositionally biased region" description="Basic residues" evidence="12">
    <location>
        <begin position="24"/>
        <end position="34"/>
    </location>
</feature>
<keyword evidence="8" id="KW-0067">ATP-binding</keyword>
<dbReference type="InterPro" id="IPR017871">
    <property type="entry name" value="ABC_transporter-like_CS"/>
</dbReference>
<evidence type="ECO:0000256" key="8">
    <source>
        <dbReference type="ARBA" id="ARBA00022840"/>
    </source>
</evidence>
<dbReference type="FunFam" id="3.40.50.300:FF:000472">
    <property type="entry name" value="ATP-binding cassette, sub-family F (GCN20), member 1"/>
    <property type="match status" value="1"/>
</dbReference>
<dbReference type="InterPro" id="IPR003593">
    <property type="entry name" value="AAA+_ATPase"/>
</dbReference>
<dbReference type="InterPro" id="IPR003439">
    <property type="entry name" value="ABC_transporter-like_ATP-bd"/>
</dbReference>
<keyword evidence="5" id="KW-0597">Phosphoprotein</keyword>
<evidence type="ECO:0000256" key="7">
    <source>
        <dbReference type="ARBA" id="ARBA00022741"/>
    </source>
</evidence>
<keyword evidence="6" id="KW-0677">Repeat</keyword>
<dbReference type="GO" id="GO:0016887">
    <property type="term" value="F:ATP hydrolysis activity"/>
    <property type="evidence" value="ECO:0007669"/>
    <property type="project" value="InterPro"/>
</dbReference>
<evidence type="ECO:0000256" key="3">
    <source>
        <dbReference type="ARBA" id="ARBA00004642"/>
    </source>
</evidence>
<dbReference type="FunFam" id="3.40.50.300:FF:000471">
    <property type="entry name" value="ATP-binding cassette, sub-family F (GCN20), member 1"/>
    <property type="match status" value="1"/>
</dbReference>
<dbReference type="AlphaFoldDB" id="A0A9Q1DCT4"/>
<dbReference type="Proteomes" id="UP001152803">
    <property type="component" value="Unassembled WGS sequence"/>
</dbReference>
<feature type="compositionally biased region" description="Acidic residues" evidence="12">
    <location>
        <begin position="191"/>
        <end position="203"/>
    </location>
</feature>
<dbReference type="PROSITE" id="PS50893">
    <property type="entry name" value="ABC_TRANSPORTER_2"/>
    <property type="match status" value="2"/>
</dbReference>
<feature type="compositionally biased region" description="Acidic residues" evidence="12">
    <location>
        <begin position="97"/>
        <end position="106"/>
    </location>
</feature>
<feature type="compositionally biased region" description="Basic and acidic residues" evidence="12">
    <location>
        <begin position="635"/>
        <end position="648"/>
    </location>
</feature>
<dbReference type="GO" id="GO:0005524">
    <property type="term" value="F:ATP binding"/>
    <property type="evidence" value="ECO:0007669"/>
    <property type="project" value="UniProtKB-KW"/>
</dbReference>
<reference evidence="14" key="1">
    <citation type="journal article" date="2023" name="Science">
        <title>Genome structures resolve the early diversification of teleost fishes.</title>
        <authorList>
            <person name="Parey E."/>
            <person name="Louis A."/>
            <person name="Montfort J."/>
            <person name="Bouchez O."/>
            <person name="Roques C."/>
            <person name="Iampietro C."/>
            <person name="Lluch J."/>
            <person name="Castinel A."/>
            <person name="Donnadieu C."/>
            <person name="Desvignes T."/>
            <person name="Floi Bucao C."/>
            <person name="Jouanno E."/>
            <person name="Wen M."/>
            <person name="Mejri S."/>
            <person name="Dirks R."/>
            <person name="Jansen H."/>
            <person name="Henkel C."/>
            <person name="Chen W.J."/>
            <person name="Zahm M."/>
            <person name="Cabau C."/>
            <person name="Klopp C."/>
            <person name="Thompson A.W."/>
            <person name="Robinson-Rechavi M."/>
            <person name="Braasch I."/>
            <person name="Lecointre G."/>
            <person name="Bobe J."/>
            <person name="Postlethwait J.H."/>
            <person name="Berthelot C."/>
            <person name="Roest Crollius H."/>
            <person name="Guiguen Y."/>
        </authorList>
    </citation>
    <scope>NUCLEOTIDE SEQUENCE</scope>
    <source>
        <strain evidence="14">Concon-B</strain>
    </source>
</reference>
<feature type="domain" description="ABC transporter" evidence="13">
    <location>
        <begin position="651"/>
        <end position="878"/>
    </location>
</feature>
<dbReference type="GO" id="GO:0005737">
    <property type="term" value="C:cytoplasm"/>
    <property type="evidence" value="ECO:0007669"/>
    <property type="project" value="UniProtKB-SubCell"/>
</dbReference>
<feature type="compositionally biased region" description="Basic residues" evidence="12">
    <location>
        <begin position="175"/>
        <end position="186"/>
    </location>
</feature>
<keyword evidence="9" id="KW-0010">Activator</keyword>
<evidence type="ECO:0000256" key="11">
    <source>
        <dbReference type="ARBA" id="ARBA00073921"/>
    </source>
</evidence>
<dbReference type="PANTHER" id="PTHR19211">
    <property type="entry name" value="ATP-BINDING TRANSPORT PROTEIN-RELATED"/>
    <property type="match status" value="1"/>
</dbReference>
<feature type="compositionally biased region" description="Basic and acidic residues" evidence="12">
    <location>
        <begin position="204"/>
        <end position="215"/>
    </location>
</feature>
<sequence length="884" mass="100584">MPKKTKEVAEWEGDEPTPTEKAVKKGKKDKKGKKTFFEELASDNKPEKEEEPVVKDGHGKQPQKKRDRRKGKGRGGAGDDEDEEVMQRLKKLSVQPSDEEEEEEEPVVMRNVGGKKNKGGNIFAALSQGQSDEDEDGSRDEEEEEEEEEKALNEKPSRKAVAQDDLDEEGDKVPKGKKKEKSKMKKTKEASDEERDEEEEEEEKKDADEKKVVMKKDKKPPVKAQKQEEEEVEKPLKALQKVVKKEQPKKAKPVRPPRSEEDEDEDEEEKSEDIEKDEEEDGDEEEGGKAKEADPYANMSKKEKKKMKKQLEYERQVASVRAQSATEGDFSVSQAELSSRQAMLENASDIKLERFSISAHGKELFVNADLLIVAGRRYGLVGPNGKGKTTLLKHIANRALSIPPNIDVLLCEQEVMADDTPAVQAVLKADTRRLKLLEEERQLQNLLEKGEDSVSERLEKVYEELRVIGAAAAEAKARRILAGLSFTPEMQNRATKKFSGGWRMRVSLARALFMEPTLLMLDEPTNHLDLNAVIWLNNYLQGWKKTLLIVSHDQSFLDDVCTDIIHLDNQKLYYYRGNYLAFKKMYVQKQKEMQKQYDKQEKKLKDLKAGGKSTKQAEKQTKEALTRKQQKGRKKGQEEESHEAPELLKRPKEYTVKFTFPNPPPLSPPSWACTGQKPLFKNVDFGIDMESRICIVGPNGVGKSTLLLLLTGKLTPTRGEMRKNHRLKVGFFNQQYADQLTMEESATEYLQRNFNLPYQDSRKCLGRFGLESHAHTIQISKLSGGQKARVVFAELSCRQPDVLILDEPTNNLDIESIDALSEAINEYKGAVIIVSHDARLITETQCQLWVVEDRSVNQIDGDFEDYKREVLEALGETLVHKTKE</sequence>
<keyword evidence="4" id="KW-0963">Cytoplasm</keyword>
<feature type="domain" description="ABC transporter" evidence="13">
    <location>
        <begin position="350"/>
        <end position="594"/>
    </location>
</feature>
<dbReference type="SUPFAM" id="SSF52540">
    <property type="entry name" value="P-loop containing nucleoside triphosphate hydrolases"/>
    <property type="match status" value="2"/>
</dbReference>
<dbReference type="Gene3D" id="3.40.50.300">
    <property type="entry name" value="P-loop containing nucleotide triphosphate hydrolases"/>
    <property type="match status" value="2"/>
</dbReference>
<dbReference type="PANTHER" id="PTHR19211:SF14">
    <property type="entry name" value="ATP-BINDING CASSETTE SUB-FAMILY F MEMBER 1"/>
    <property type="match status" value="1"/>
</dbReference>
<accession>A0A9Q1DCT4</accession>
<evidence type="ECO:0000256" key="1">
    <source>
        <dbReference type="ARBA" id="ARBA00004259"/>
    </source>
</evidence>
<feature type="region of interest" description="Disordered" evidence="12">
    <location>
        <begin position="605"/>
        <end position="648"/>
    </location>
</feature>
<gene>
    <name evidence="14" type="ORF">COCON_G00125640</name>
</gene>
<evidence type="ECO:0000256" key="2">
    <source>
        <dbReference type="ARBA" id="ARBA00004496"/>
    </source>
</evidence>
<keyword evidence="7" id="KW-0547">Nucleotide-binding</keyword>
<keyword evidence="10" id="KW-0539">Nucleus</keyword>
<dbReference type="Pfam" id="PF00005">
    <property type="entry name" value="ABC_tran"/>
    <property type="match status" value="2"/>
</dbReference>
<dbReference type="CDD" id="cd03221">
    <property type="entry name" value="ABCF_EF-3"/>
    <property type="match status" value="2"/>
</dbReference>
<comment type="caution">
    <text evidence="14">The sequence shown here is derived from an EMBL/GenBank/DDBJ whole genome shotgun (WGS) entry which is preliminary data.</text>
</comment>
<evidence type="ECO:0000313" key="14">
    <source>
        <dbReference type="EMBL" id="KAJ8267392.1"/>
    </source>
</evidence>
<dbReference type="InterPro" id="IPR027417">
    <property type="entry name" value="P-loop_NTPase"/>
</dbReference>
<dbReference type="GO" id="GO:0005654">
    <property type="term" value="C:nucleoplasm"/>
    <property type="evidence" value="ECO:0007669"/>
    <property type="project" value="UniProtKB-SubCell"/>
</dbReference>
<feature type="compositionally biased region" description="Basic and acidic residues" evidence="12">
    <location>
        <begin position="42"/>
        <end position="59"/>
    </location>
</feature>
<dbReference type="SMART" id="SM00382">
    <property type="entry name" value="AAA"/>
    <property type="match status" value="2"/>
</dbReference>
<evidence type="ECO:0000256" key="12">
    <source>
        <dbReference type="SAM" id="MobiDB-lite"/>
    </source>
</evidence>
<feature type="region of interest" description="Disordered" evidence="12">
    <location>
        <begin position="1"/>
        <end position="307"/>
    </location>
</feature>
<organism evidence="14 15">
    <name type="scientific">Conger conger</name>
    <name type="common">Conger eel</name>
    <name type="synonym">Muraena conger</name>
    <dbReference type="NCBI Taxonomy" id="82655"/>
    <lineage>
        <taxon>Eukaryota</taxon>
        <taxon>Metazoa</taxon>
        <taxon>Chordata</taxon>
        <taxon>Craniata</taxon>
        <taxon>Vertebrata</taxon>
        <taxon>Euteleostomi</taxon>
        <taxon>Actinopterygii</taxon>
        <taxon>Neopterygii</taxon>
        <taxon>Teleostei</taxon>
        <taxon>Anguilliformes</taxon>
        <taxon>Congridae</taxon>
        <taxon>Conger</taxon>
    </lineage>
</organism>